<dbReference type="Proteomes" id="UP000275267">
    <property type="component" value="Unassembled WGS sequence"/>
</dbReference>
<feature type="compositionally biased region" description="Low complexity" evidence="1">
    <location>
        <begin position="89"/>
        <end position="112"/>
    </location>
</feature>
<evidence type="ECO:0000313" key="2">
    <source>
        <dbReference type="EMBL" id="RLM78218.1"/>
    </source>
</evidence>
<comment type="caution">
    <text evidence="2">The sequence shown here is derived from an EMBL/GenBank/DDBJ whole genome shotgun (WGS) entry which is preliminary data.</text>
</comment>
<gene>
    <name evidence="2" type="ORF">C2845_PM12G19590</name>
</gene>
<dbReference type="AlphaFoldDB" id="A0A3L6QBX7"/>
<feature type="compositionally biased region" description="Basic and acidic residues" evidence="1">
    <location>
        <begin position="30"/>
        <end position="50"/>
    </location>
</feature>
<organism evidence="2 3">
    <name type="scientific">Panicum miliaceum</name>
    <name type="common">Proso millet</name>
    <name type="synonym">Broomcorn millet</name>
    <dbReference type="NCBI Taxonomy" id="4540"/>
    <lineage>
        <taxon>Eukaryota</taxon>
        <taxon>Viridiplantae</taxon>
        <taxon>Streptophyta</taxon>
        <taxon>Embryophyta</taxon>
        <taxon>Tracheophyta</taxon>
        <taxon>Spermatophyta</taxon>
        <taxon>Magnoliopsida</taxon>
        <taxon>Liliopsida</taxon>
        <taxon>Poales</taxon>
        <taxon>Poaceae</taxon>
        <taxon>PACMAD clade</taxon>
        <taxon>Panicoideae</taxon>
        <taxon>Panicodae</taxon>
        <taxon>Paniceae</taxon>
        <taxon>Panicinae</taxon>
        <taxon>Panicum</taxon>
        <taxon>Panicum sect. Panicum</taxon>
    </lineage>
</organism>
<name>A0A3L6QBX7_PANMI</name>
<feature type="compositionally biased region" description="Low complexity" evidence="1">
    <location>
        <begin position="51"/>
        <end position="76"/>
    </location>
</feature>
<evidence type="ECO:0000256" key="1">
    <source>
        <dbReference type="SAM" id="MobiDB-lite"/>
    </source>
</evidence>
<sequence length="201" mass="21013">MQTRQGGLRDRARPPPAARTGSHGRVLVAGRERVRPPWPPEREAAGRAAREAGAGTGEVVGPAAGVAAGRAKPPARSWRGGGVERGHCTAAARGRGGAPRPARTGARSRTTAEGVNGGRTFARVKNSRGHAELRRAASEPPQALSEFVSCTSTTRSSVADASKRWCCAQGGGEAPGLEERDSSIARRLAATFFWMIGEDDE</sequence>
<feature type="region of interest" description="Disordered" evidence="1">
    <location>
        <begin position="1"/>
        <end position="118"/>
    </location>
</feature>
<dbReference type="EMBL" id="PQIB02000012">
    <property type="protein sequence ID" value="RLM78218.1"/>
    <property type="molecule type" value="Genomic_DNA"/>
</dbReference>
<accession>A0A3L6QBX7</accession>
<keyword evidence="3" id="KW-1185">Reference proteome</keyword>
<protein>
    <submittedName>
        <fullName evidence="2">Uncharacterized protein</fullName>
    </submittedName>
</protein>
<reference evidence="3" key="1">
    <citation type="journal article" date="2019" name="Nat. Commun.">
        <title>The genome of broomcorn millet.</title>
        <authorList>
            <person name="Zou C."/>
            <person name="Miki D."/>
            <person name="Li D."/>
            <person name="Tang Q."/>
            <person name="Xiao L."/>
            <person name="Rajput S."/>
            <person name="Deng P."/>
            <person name="Jia W."/>
            <person name="Huang R."/>
            <person name="Zhang M."/>
            <person name="Sun Y."/>
            <person name="Hu J."/>
            <person name="Fu X."/>
            <person name="Schnable P.S."/>
            <person name="Li F."/>
            <person name="Zhang H."/>
            <person name="Feng B."/>
            <person name="Zhu X."/>
            <person name="Liu R."/>
            <person name="Schnable J.C."/>
            <person name="Zhu J.-K."/>
            <person name="Zhang H."/>
        </authorList>
    </citation>
    <scope>NUCLEOTIDE SEQUENCE [LARGE SCALE GENOMIC DNA]</scope>
</reference>
<evidence type="ECO:0000313" key="3">
    <source>
        <dbReference type="Proteomes" id="UP000275267"/>
    </source>
</evidence>
<feature type="region of interest" description="Disordered" evidence="1">
    <location>
        <begin position="125"/>
        <end position="144"/>
    </location>
</feature>
<proteinExistence type="predicted"/>